<evidence type="ECO:0000313" key="2">
    <source>
        <dbReference type="Proteomes" id="UP000789920"/>
    </source>
</evidence>
<feature type="non-terminal residue" evidence="1">
    <location>
        <position position="1"/>
    </location>
</feature>
<gene>
    <name evidence="1" type="ORF">RPERSI_LOCUS15908</name>
</gene>
<sequence length="67" mass="7777">IVCNQQPFCVVEDEDLQIFVFELDPATDFLVGKRFRSIFSICMKESVGNCVIFLKVLDIRCQSRPIY</sequence>
<reference evidence="1" key="1">
    <citation type="submission" date="2021-06" db="EMBL/GenBank/DDBJ databases">
        <authorList>
            <person name="Kallberg Y."/>
            <person name="Tangrot J."/>
            <person name="Rosling A."/>
        </authorList>
    </citation>
    <scope>NUCLEOTIDE SEQUENCE</scope>
    <source>
        <strain evidence="1">MA461A</strain>
    </source>
</reference>
<evidence type="ECO:0000313" key="1">
    <source>
        <dbReference type="EMBL" id="CAG8766865.1"/>
    </source>
</evidence>
<keyword evidence="2" id="KW-1185">Reference proteome</keyword>
<proteinExistence type="predicted"/>
<dbReference type="Proteomes" id="UP000789920">
    <property type="component" value="Unassembled WGS sequence"/>
</dbReference>
<organism evidence="1 2">
    <name type="scientific">Racocetra persica</name>
    <dbReference type="NCBI Taxonomy" id="160502"/>
    <lineage>
        <taxon>Eukaryota</taxon>
        <taxon>Fungi</taxon>
        <taxon>Fungi incertae sedis</taxon>
        <taxon>Mucoromycota</taxon>
        <taxon>Glomeromycotina</taxon>
        <taxon>Glomeromycetes</taxon>
        <taxon>Diversisporales</taxon>
        <taxon>Gigasporaceae</taxon>
        <taxon>Racocetra</taxon>
    </lineage>
</organism>
<accession>A0ACA9QWB6</accession>
<protein>
    <submittedName>
        <fullName evidence="1">34261_t:CDS:1</fullName>
    </submittedName>
</protein>
<feature type="non-terminal residue" evidence="1">
    <location>
        <position position="67"/>
    </location>
</feature>
<dbReference type="EMBL" id="CAJVQC010038720">
    <property type="protein sequence ID" value="CAG8766865.1"/>
    <property type="molecule type" value="Genomic_DNA"/>
</dbReference>
<comment type="caution">
    <text evidence="1">The sequence shown here is derived from an EMBL/GenBank/DDBJ whole genome shotgun (WGS) entry which is preliminary data.</text>
</comment>
<name>A0ACA9QWB6_9GLOM</name>